<proteinExistence type="evidence at transcript level"/>
<dbReference type="EMBL" id="GANP01009954">
    <property type="protein sequence ID" value="JAB74514.1"/>
    <property type="molecule type" value="mRNA"/>
</dbReference>
<name>V5HB84_IXORI</name>
<evidence type="ECO:0000313" key="1">
    <source>
        <dbReference type="EMBL" id="JAB74514.1"/>
    </source>
</evidence>
<reference evidence="1" key="1">
    <citation type="journal article" date="2015" name="Sci. Rep.">
        <title>Tissue- and time-dependent transcription in Ixodes ricinus salivary glands and midguts when blood feeding on the vertebrate host.</title>
        <authorList>
            <person name="Kotsyfakis M."/>
            <person name="Schwarz A."/>
            <person name="Erhart J."/>
            <person name="Ribeiro J.M."/>
        </authorList>
    </citation>
    <scope>NUCLEOTIDE SEQUENCE</scope>
    <source>
        <tissue evidence="1">Salivary gland and midgut</tissue>
    </source>
</reference>
<sequence>LCAFITCEADKTCSCPPKRYLQGLPDGTWNYRSAKEFLMSKEMLYLKYLSIDSTYLRKAVRNKHTERIPKFKLPDIPRWIFLYRCVFNKDKEYNKAITFNHDE</sequence>
<organism evidence="1">
    <name type="scientific">Ixodes ricinus</name>
    <name type="common">Common tick</name>
    <name type="synonym">Acarus ricinus</name>
    <dbReference type="NCBI Taxonomy" id="34613"/>
    <lineage>
        <taxon>Eukaryota</taxon>
        <taxon>Metazoa</taxon>
        <taxon>Ecdysozoa</taxon>
        <taxon>Arthropoda</taxon>
        <taxon>Chelicerata</taxon>
        <taxon>Arachnida</taxon>
        <taxon>Acari</taxon>
        <taxon>Parasitiformes</taxon>
        <taxon>Ixodida</taxon>
        <taxon>Ixodoidea</taxon>
        <taxon>Ixodidae</taxon>
        <taxon>Ixodinae</taxon>
        <taxon>Ixodes</taxon>
    </lineage>
</organism>
<feature type="non-terminal residue" evidence="1">
    <location>
        <position position="1"/>
    </location>
</feature>
<accession>V5HB84</accession>
<protein>
    <submittedName>
        <fullName evidence="1">Uncharacterized protein</fullName>
    </submittedName>
</protein>
<dbReference type="AlphaFoldDB" id="V5HB84"/>